<evidence type="ECO:0000313" key="2">
    <source>
        <dbReference type="Proteomes" id="UP001501822"/>
    </source>
</evidence>
<dbReference type="InterPro" id="IPR045558">
    <property type="entry name" value="DUF6317"/>
</dbReference>
<name>A0ABN0X685_9ACTN</name>
<accession>A0ABN0X685</accession>
<evidence type="ECO:0000313" key="1">
    <source>
        <dbReference type="EMBL" id="GAA0355501.1"/>
    </source>
</evidence>
<organism evidence="1 2">
    <name type="scientific">Actinoallomurus spadix</name>
    <dbReference type="NCBI Taxonomy" id="79912"/>
    <lineage>
        <taxon>Bacteria</taxon>
        <taxon>Bacillati</taxon>
        <taxon>Actinomycetota</taxon>
        <taxon>Actinomycetes</taxon>
        <taxon>Streptosporangiales</taxon>
        <taxon>Thermomonosporaceae</taxon>
        <taxon>Actinoallomurus</taxon>
    </lineage>
</organism>
<keyword evidence="2" id="KW-1185">Reference proteome</keyword>
<evidence type="ECO:0008006" key="3">
    <source>
        <dbReference type="Google" id="ProtNLM"/>
    </source>
</evidence>
<comment type="caution">
    <text evidence="1">The sequence shown here is derived from an EMBL/GenBank/DDBJ whole genome shotgun (WGS) entry which is preliminary data.</text>
</comment>
<proteinExistence type="predicted"/>
<dbReference type="Proteomes" id="UP001501822">
    <property type="component" value="Unassembled WGS sequence"/>
</dbReference>
<reference evidence="1 2" key="1">
    <citation type="journal article" date="2019" name="Int. J. Syst. Evol. Microbiol.">
        <title>The Global Catalogue of Microorganisms (GCM) 10K type strain sequencing project: providing services to taxonomists for standard genome sequencing and annotation.</title>
        <authorList>
            <consortium name="The Broad Institute Genomics Platform"/>
            <consortium name="The Broad Institute Genome Sequencing Center for Infectious Disease"/>
            <person name="Wu L."/>
            <person name="Ma J."/>
        </authorList>
    </citation>
    <scope>NUCLEOTIDE SEQUENCE [LARGE SCALE GENOMIC DNA]</scope>
    <source>
        <strain evidence="1 2">JCM 3146</strain>
    </source>
</reference>
<dbReference type="RefSeq" id="WP_252801985.1">
    <property type="nucleotide sequence ID" value="NZ_BAAABM010000047.1"/>
</dbReference>
<sequence>MSGGYEVVFNDLARTSAEFSRQGQAYANLMTQLVCPSGGNPTIDKTLSVTLDAFYEMHVVLAQAISAHAYKLDYARRNYQEAEGNIFDYLTKATPPPSY</sequence>
<dbReference type="EMBL" id="BAAABM010000047">
    <property type="protein sequence ID" value="GAA0355501.1"/>
    <property type="molecule type" value="Genomic_DNA"/>
</dbReference>
<protein>
    <recommendedName>
        <fullName evidence="3">PE domain-containing protein</fullName>
    </recommendedName>
</protein>
<gene>
    <name evidence="1" type="ORF">GCM10010151_51390</name>
</gene>
<dbReference type="Pfam" id="PF19840">
    <property type="entry name" value="DUF6317"/>
    <property type="match status" value="1"/>
</dbReference>